<gene>
    <name evidence="1" type="ORF">EJB05_47226</name>
</gene>
<dbReference type="Gramene" id="TVU07183">
    <property type="protein sequence ID" value="TVU07183"/>
    <property type="gene ID" value="EJB05_47226"/>
</dbReference>
<dbReference type="Proteomes" id="UP000324897">
    <property type="component" value="Unassembled WGS sequence"/>
</dbReference>
<organism evidence="1 2">
    <name type="scientific">Eragrostis curvula</name>
    <name type="common">weeping love grass</name>
    <dbReference type="NCBI Taxonomy" id="38414"/>
    <lineage>
        <taxon>Eukaryota</taxon>
        <taxon>Viridiplantae</taxon>
        <taxon>Streptophyta</taxon>
        <taxon>Embryophyta</taxon>
        <taxon>Tracheophyta</taxon>
        <taxon>Spermatophyta</taxon>
        <taxon>Magnoliopsida</taxon>
        <taxon>Liliopsida</taxon>
        <taxon>Poales</taxon>
        <taxon>Poaceae</taxon>
        <taxon>PACMAD clade</taxon>
        <taxon>Chloridoideae</taxon>
        <taxon>Eragrostideae</taxon>
        <taxon>Eragrostidinae</taxon>
        <taxon>Eragrostis</taxon>
    </lineage>
</organism>
<protein>
    <submittedName>
        <fullName evidence="1">Uncharacterized protein</fullName>
    </submittedName>
</protein>
<accession>A0A5J9T760</accession>
<evidence type="ECO:0000313" key="1">
    <source>
        <dbReference type="EMBL" id="TVU07183.1"/>
    </source>
</evidence>
<evidence type="ECO:0000313" key="2">
    <source>
        <dbReference type="Proteomes" id="UP000324897"/>
    </source>
</evidence>
<sequence length="81" mass="8805">MRCPSDAIRQRDASGRTCACSCLAAVHMRTARPARRRSRFKQRGYSKIYRMTDGVAFILSSCHAGGPGRGAGPAIYQLVSS</sequence>
<proteinExistence type="predicted"/>
<dbReference type="EMBL" id="RWGY01000045">
    <property type="protein sequence ID" value="TVU07183.1"/>
    <property type="molecule type" value="Genomic_DNA"/>
</dbReference>
<name>A0A5J9T760_9POAL</name>
<comment type="caution">
    <text evidence="1">The sequence shown here is derived from an EMBL/GenBank/DDBJ whole genome shotgun (WGS) entry which is preliminary data.</text>
</comment>
<keyword evidence="2" id="KW-1185">Reference proteome</keyword>
<reference evidence="1 2" key="1">
    <citation type="journal article" date="2019" name="Sci. Rep.">
        <title>A high-quality genome of Eragrostis curvula grass provides insights into Poaceae evolution and supports new strategies to enhance forage quality.</title>
        <authorList>
            <person name="Carballo J."/>
            <person name="Santos B.A.C.M."/>
            <person name="Zappacosta D."/>
            <person name="Garbus I."/>
            <person name="Selva J.P."/>
            <person name="Gallo C.A."/>
            <person name="Diaz A."/>
            <person name="Albertini E."/>
            <person name="Caccamo M."/>
            <person name="Echenique V."/>
        </authorList>
    </citation>
    <scope>NUCLEOTIDE SEQUENCE [LARGE SCALE GENOMIC DNA]</scope>
    <source>
        <strain evidence="2">cv. Victoria</strain>
        <tissue evidence="1">Leaf</tissue>
    </source>
</reference>
<dbReference type="AlphaFoldDB" id="A0A5J9T760"/>
<feature type="non-terminal residue" evidence="1">
    <location>
        <position position="81"/>
    </location>
</feature>